<dbReference type="SMART" id="SM00324">
    <property type="entry name" value="RhoGAP"/>
    <property type="match status" value="1"/>
</dbReference>
<dbReference type="InterPro" id="IPR013761">
    <property type="entry name" value="SAM/pointed_sf"/>
</dbReference>
<dbReference type="InterPro" id="IPR002219">
    <property type="entry name" value="PKC_DAG/PE"/>
</dbReference>
<reference evidence="14" key="1">
    <citation type="journal article" date="2008" name="Nature">
        <title>The amphioxus genome and the evolution of the chordate karyotype.</title>
        <authorList>
            <consortium name="US DOE Joint Genome Institute (JGI-PGF)"/>
            <person name="Putnam N.H."/>
            <person name="Butts T."/>
            <person name="Ferrier D.E.K."/>
            <person name="Furlong R.F."/>
            <person name="Hellsten U."/>
            <person name="Kawashima T."/>
            <person name="Robinson-Rechavi M."/>
            <person name="Shoguchi E."/>
            <person name="Terry A."/>
            <person name="Yu J.-K."/>
            <person name="Benito-Gutierrez E.L."/>
            <person name="Dubchak I."/>
            <person name="Garcia-Fernandez J."/>
            <person name="Gibson-Brown J.J."/>
            <person name="Grigoriev I.V."/>
            <person name="Horton A.C."/>
            <person name="de Jong P.J."/>
            <person name="Jurka J."/>
            <person name="Kapitonov V.V."/>
            <person name="Kohara Y."/>
            <person name="Kuroki Y."/>
            <person name="Lindquist E."/>
            <person name="Lucas S."/>
            <person name="Osoegawa K."/>
            <person name="Pennacchio L.A."/>
            <person name="Salamov A.A."/>
            <person name="Satou Y."/>
            <person name="Sauka-Spengler T."/>
            <person name="Schmutz J."/>
            <person name="Shin-I T."/>
            <person name="Toyoda A."/>
            <person name="Bronner-Fraser M."/>
            <person name="Fujiyama A."/>
            <person name="Holland L.Z."/>
            <person name="Holland P.W.H."/>
            <person name="Satoh N."/>
            <person name="Rokhsar D.S."/>
        </authorList>
    </citation>
    <scope>NUCLEOTIDE SEQUENCE [LARGE SCALE GENOMIC DNA]</scope>
    <source>
        <strain evidence="14">S238N-H82</strain>
        <tissue evidence="14">Testes</tissue>
    </source>
</reference>
<feature type="domain" description="SAM" evidence="12">
    <location>
        <begin position="239"/>
        <end position="302"/>
    </location>
</feature>
<evidence type="ECO:0000256" key="4">
    <source>
        <dbReference type="ARBA" id="ARBA00022833"/>
    </source>
</evidence>
<feature type="coiled-coil region" evidence="7">
    <location>
        <begin position="810"/>
        <end position="837"/>
    </location>
</feature>
<dbReference type="FunCoup" id="C3YA44">
    <property type="interactions" value="304"/>
</dbReference>
<dbReference type="Pfam" id="PF00536">
    <property type="entry name" value="SAM_1"/>
    <property type="match status" value="1"/>
</dbReference>
<dbReference type="PRINTS" id="PR00678">
    <property type="entry name" value="PI3KINASEP85"/>
</dbReference>
<dbReference type="PROSITE" id="PS50105">
    <property type="entry name" value="SAM_DOMAIN"/>
    <property type="match status" value="1"/>
</dbReference>
<evidence type="ECO:0000256" key="3">
    <source>
        <dbReference type="ARBA" id="ARBA00022723"/>
    </source>
</evidence>
<dbReference type="SUPFAM" id="SSF57889">
    <property type="entry name" value="Cysteine-rich domain"/>
    <property type="match status" value="1"/>
</dbReference>
<dbReference type="InterPro" id="IPR008936">
    <property type="entry name" value="Rho_GTPase_activation_prot"/>
</dbReference>
<evidence type="ECO:0000256" key="7">
    <source>
        <dbReference type="SAM" id="Coils"/>
    </source>
</evidence>
<dbReference type="PROSITE" id="PS00479">
    <property type="entry name" value="ZF_DAG_PE_1"/>
    <property type="match status" value="1"/>
</dbReference>
<dbReference type="PRINTS" id="PR00401">
    <property type="entry name" value="SH2DOMAIN"/>
</dbReference>
<dbReference type="PROSITE" id="PS50002">
    <property type="entry name" value="SH3"/>
    <property type="match status" value="1"/>
</dbReference>
<keyword evidence="5" id="KW-0727">SH2 domain</keyword>
<dbReference type="SUPFAM" id="SSF47769">
    <property type="entry name" value="SAM/Pointed domain"/>
    <property type="match status" value="1"/>
</dbReference>
<evidence type="ECO:0000259" key="11">
    <source>
        <dbReference type="PROSITE" id="PS50081"/>
    </source>
</evidence>
<dbReference type="InterPro" id="IPR000198">
    <property type="entry name" value="RhoGAP_dom"/>
</dbReference>
<dbReference type="GO" id="GO:0046872">
    <property type="term" value="F:metal ion binding"/>
    <property type="evidence" value="ECO:0007669"/>
    <property type="project" value="UniProtKB-KW"/>
</dbReference>
<sequence length="1022" mass="116041">MATGGTDAMDRGVEAAKYRALYRYDKESSEDVSMEVGDILVAKGPFTDIEGTVEKPEGWLTGRNERTGESGCFPGTYTEFVERYFVPVAVPRRPPRPPPRPGARSSEGKAFIWGQGKSAVKCEVCLCCFHKGDTDRVGCGSFAADHTCVRAETSNYQTLDHGVVSSPFSFSTSSLIHPIVSCVGNINAQFVIAKDNKINAHLIALRDIEEQLSMTPVYTFHNTKRVKVVIVVVQEVSRWSVENVQHWMAAVNLSRYSELFKARHVDGSKLETLNDQALMHMGIMDDFHRICLMNSIDELCKGTSAMRTAVPLDPSSHGEEASLPISSHRFKEHSFSTVTWCDKCHKFLWGLIRQGLQCQDCAYSCHRMCAHTGVPPCNTEVRDRRRRESYSPNPLFGEDLKLQFSPPDPAPVVVIKCCKAIEERGLDLDGIYRISSSTAAINELKKSFNTDPNSVDLSIYDLHCVSGALKRYLRELPNPVLTTELYDSFIAAAKELKEEVELVARLLELVKQLPEQHRLTLEWLMAHFCRVCQHIKANKMTPKHLAVVFCHILMRPPWENVLQVTSNTEYHVKVVELLLTGGSWGEALPDVELEEDKPAIPPRMPLGRKGKENSFNNYETPQSLQEAEWYWGDISREEVNDKLKDTPDGTFLVRDASTKYKGDYTLTLRKGGNNKLIKICHRDGKYGFSEPLRFSSVVELIQHYRKESLAQYNCKLDVRLTYPVSKIQQGDEGVEGSSVDMVGKKLQELNKEYLDKSKQYDQLYESYTKSTQEIQMKRQALDAFKETISIFEEQAKSHERYHSEVKGQEYKKIMENYENLKSRLNEIIESSKQLELDLKLQTEGNRNLDREMNSIKPDIIQLRKIRDQYVMWLGHKGVKQDKINEWLKASYDGHGGDTTAPNFNEEALPHHDESLWFLPDCSRVHAESLLDGKPEGTFLVRKSSQQNNYALSIVAEEGAARHCVIYNSATGYGFAEPYNLYASLKDLVLHYQQNSLYEHNDSLNTTLAYPVYGPPPPDLPQR</sequence>
<dbReference type="InterPro" id="IPR001660">
    <property type="entry name" value="SAM"/>
</dbReference>
<dbReference type="CDD" id="cd12923">
    <property type="entry name" value="iSH2_PI3K_IA_R"/>
    <property type="match status" value="1"/>
</dbReference>
<protein>
    <recommendedName>
        <fullName evidence="15">Phosphatidylinositol 3-kinase regulatory subunit alpha</fullName>
    </recommendedName>
</protein>
<dbReference type="SUPFAM" id="SSF50044">
    <property type="entry name" value="SH3-domain"/>
    <property type="match status" value="1"/>
</dbReference>
<evidence type="ECO:0000256" key="1">
    <source>
        <dbReference type="ARBA" id="ARBA00022443"/>
    </source>
</evidence>
<dbReference type="GO" id="GO:0005096">
    <property type="term" value="F:GTPase activator activity"/>
    <property type="evidence" value="ECO:0007669"/>
    <property type="project" value="UniProtKB-KW"/>
</dbReference>
<dbReference type="Gene3D" id="1.10.287.1490">
    <property type="match status" value="1"/>
</dbReference>
<keyword evidence="1 6" id="KW-0728">SH3 domain</keyword>
<evidence type="ECO:0008006" key="15">
    <source>
        <dbReference type="Google" id="ProtNLM"/>
    </source>
</evidence>
<dbReference type="InterPro" id="IPR001452">
    <property type="entry name" value="SH3_domain"/>
</dbReference>
<dbReference type="CDD" id="cd11776">
    <property type="entry name" value="SH3_PI3K_p85"/>
    <property type="match status" value="1"/>
</dbReference>
<dbReference type="SMART" id="SM00326">
    <property type="entry name" value="SH3"/>
    <property type="match status" value="1"/>
</dbReference>
<dbReference type="SMART" id="SM00252">
    <property type="entry name" value="SH2"/>
    <property type="match status" value="2"/>
</dbReference>
<dbReference type="Pfam" id="PF16454">
    <property type="entry name" value="PI3K_P85_iSH2"/>
    <property type="match status" value="1"/>
</dbReference>
<dbReference type="eggNOG" id="KOG4637">
    <property type="taxonomic scope" value="Eukaryota"/>
</dbReference>
<dbReference type="eggNOG" id="KOG4239">
    <property type="taxonomic scope" value="Eukaryota"/>
</dbReference>
<dbReference type="PANTHER" id="PTHR46075">
    <property type="entry name" value="CHIMERIN FAMILY MEMBER"/>
    <property type="match status" value="1"/>
</dbReference>
<feature type="domain" description="SH2" evidence="9">
    <location>
        <begin position="629"/>
        <end position="724"/>
    </location>
</feature>
<organism>
    <name type="scientific">Branchiostoma floridae</name>
    <name type="common">Florida lancelet</name>
    <name type="synonym">Amphioxus</name>
    <dbReference type="NCBI Taxonomy" id="7739"/>
    <lineage>
        <taxon>Eukaryota</taxon>
        <taxon>Metazoa</taxon>
        <taxon>Chordata</taxon>
        <taxon>Cephalochordata</taxon>
        <taxon>Leptocardii</taxon>
        <taxon>Amphioxiformes</taxon>
        <taxon>Branchiostomatidae</taxon>
        <taxon>Branchiostoma</taxon>
    </lineage>
</organism>
<evidence type="ECO:0000259" key="10">
    <source>
        <dbReference type="PROSITE" id="PS50002"/>
    </source>
</evidence>
<proteinExistence type="predicted"/>
<dbReference type="Gene3D" id="3.30.60.20">
    <property type="match status" value="1"/>
</dbReference>
<keyword evidence="2" id="KW-0343">GTPase activation</keyword>
<evidence type="ECO:0000259" key="9">
    <source>
        <dbReference type="PROSITE" id="PS50001"/>
    </source>
</evidence>
<evidence type="ECO:0000259" key="12">
    <source>
        <dbReference type="PROSITE" id="PS50105"/>
    </source>
</evidence>
<dbReference type="Gene3D" id="1.10.150.50">
    <property type="entry name" value="Transcription Factor, Ets-1"/>
    <property type="match status" value="1"/>
</dbReference>
<keyword evidence="3" id="KW-0479">Metal-binding</keyword>
<dbReference type="FunFam" id="3.30.60.20:FF:000025">
    <property type="entry name" value="Chimaerin"/>
    <property type="match status" value="1"/>
</dbReference>
<evidence type="ECO:0000313" key="14">
    <source>
        <dbReference type="EMBL" id="EEN62953.1"/>
    </source>
</evidence>
<dbReference type="InterPro" id="IPR032498">
    <property type="entry name" value="PI3K_P85_iSH2"/>
</dbReference>
<feature type="domain" description="Phorbol-ester/DAG-type" evidence="11">
    <location>
        <begin position="327"/>
        <end position="377"/>
    </location>
</feature>
<dbReference type="FunFam" id="1.10.150.50:FF:000146">
    <property type="entry name" value="Phosphatidylinositol 3-kinase regulatory subunit alpha-like Protein"/>
    <property type="match status" value="1"/>
</dbReference>
<dbReference type="Gene3D" id="3.30.505.10">
    <property type="entry name" value="SH2 domain"/>
    <property type="match status" value="2"/>
</dbReference>
<keyword evidence="7" id="KW-0175">Coiled coil</keyword>
<dbReference type="FunFam" id="3.30.505.10:FF:000006">
    <property type="entry name" value="Phosphatidylinositol 3-kinase regulatory subunit alpha"/>
    <property type="match status" value="1"/>
</dbReference>
<evidence type="ECO:0000256" key="8">
    <source>
        <dbReference type="SAM" id="MobiDB-lite"/>
    </source>
</evidence>
<dbReference type="Gene3D" id="1.10.555.10">
    <property type="entry name" value="Rho GTPase activation protein"/>
    <property type="match status" value="1"/>
</dbReference>
<evidence type="ECO:0000256" key="6">
    <source>
        <dbReference type="PROSITE-ProRule" id="PRU00192"/>
    </source>
</evidence>
<dbReference type="EMBL" id="GG666493">
    <property type="protein sequence ID" value="EEN62953.1"/>
    <property type="molecule type" value="Genomic_DNA"/>
</dbReference>
<dbReference type="CDD" id="cd00159">
    <property type="entry name" value="RhoGAP"/>
    <property type="match status" value="1"/>
</dbReference>
<dbReference type="PANTHER" id="PTHR46075:SF5">
    <property type="entry name" value="PHOSPHATIDYLINOSITOL 3-KINASE REGULATORY SUBUNIT ALPHA"/>
    <property type="match status" value="1"/>
</dbReference>
<evidence type="ECO:0000256" key="2">
    <source>
        <dbReference type="ARBA" id="ARBA00022468"/>
    </source>
</evidence>
<dbReference type="Gene3D" id="2.30.30.40">
    <property type="entry name" value="SH3 Domains"/>
    <property type="match status" value="1"/>
</dbReference>
<accession>C3YA44</accession>
<dbReference type="PROSITE" id="PS50001">
    <property type="entry name" value="SH2"/>
    <property type="match status" value="2"/>
</dbReference>
<dbReference type="AlphaFoldDB" id="C3YA44"/>
<dbReference type="FunFam" id="1.10.555.10:FF:000070">
    <property type="entry name" value="Phosphatidylinositol 3-kinase regulatory subunit alpha-like Protein"/>
    <property type="match status" value="1"/>
</dbReference>
<dbReference type="InterPro" id="IPR000980">
    <property type="entry name" value="SH2"/>
</dbReference>
<dbReference type="FunFam" id="1.10.287.1490:FF:000022">
    <property type="entry name" value="Phosphatidylinositol 3-kinase regulatory subunit beta"/>
    <property type="match status" value="1"/>
</dbReference>
<feature type="domain" description="Rho-GAP" evidence="13">
    <location>
        <begin position="398"/>
        <end position="586"/>
    </location>
</feature>
<dbReference type="Pfam" id="PF00130">
    <property type="entry name" value="C1_1"/>
    <property type="match status" value="1"/>
</dbReference>
<dbReference type="InterPro" id="IPR036028">
    <property type="entry name" value="SH3-like_dom_sf"/>
</dbReference>
<dbReference type="InterPro" id="IPR051854">
    <property type="entry name" value="Rho-type_GAP"/>
</dbReference>
<feature type="domain" description="SH2" evidence="9">
    <location>
        <begin position="916"/>
        <end position="1011"/>
    </location>
</feature>
<dbReference type="CDD" id="cd09942">
    <property type="entry name" value="SH2_nSH2_p85_like"/>
    <property type="match status" value="1"/>
</dbReference>
<feature type="domain" description="SH3" evidence="10">
    <location>
        <begin position="13"/>
        <end position="83"/>
    </location>
</feature>
<dbReference type="InterPro" id="IPR035022">
    <property type="entry name" value="PI3kinase_P85_nSH2"/>
</dbReference>
<dbReference type="SUPFAM" id="SSF48350">
    <property type="entry name" value="GTPase activation domain, GAP"/>
    <property type="match status" value="1"/>
</dbReference>
<dbReference type="GO" id="GO:0007165">
    <property type="term" value="P:signal transduction"/>
    <property type="evidence" value="ECO:0007669"/>
    <property type="project" value="InterPro"/>
</dbReference>
<dbReference type="SMART" id="SM00109">
    <property type="entry name" value="C1"/>
    <property type="match status" value="1"/>
</dbReference>
<dbReference type="InterPro" id="IPR046349">
    <property type="entry name" value="C1-like_sf"/>
</dbReference>
<dbReference type="SMART" id="SM00454">
    <property type="entry name" value="SAM"/>
    <property type="match status" value="1"/>
</dbReference>
<dbReference type="CDD" id="cd20830">
    <property type="entry name" value="C1_PIK3R-like_rpt2"/>
    <property type="match status" value="1"/>
</dbReference>
<name>C3YA44_BRAFL</name>
<feature type="region of interest" description="Disordered" evidence="8">
    <location>
        <begin position="597"/>
        <end position="617"/>
    </location>
</feature>
<dbReference type="STRING" id="7739.C3YA44"/>
<dbReference type="PROSITE" id="PS50081">
    <property type="entry name" value="ZF_DAG_PE_2"/>
    <property type="match status" value="1"/>
</dbReference>
<keyword evidence="4" id="KW-0862">Zinc</keyword>
<dbReference type="Pfam" id="PF00620">
    <property type="entry name" value="RhoGAP"/>
    <property type="match status" value="1"/>
</dbReference>
<dbReference type="PROSITE" id="PS50238">
    <property type="entry name" value="RHOGAP"/>
    <property type="match status" value="1"/>
</dbReference>
<dbReference type="InParanoid" id="C3YA44"/>
<gene>
    <name evidence="14" type="ORF">BRAFLDRAFT_91712</name>
</gene>
<dbReference type="InterPro" id="IPR036860">
    <property type="entry name" value="SH2_dom_sf"/>
</dbReference>
<dbReference type="FunFam" id="3.30.505.10:FF:000014">
    <property type="entry name" value="Phosphatidylinositol 3-kinase regulatory subunit alpha"/>
    <property type="match status" value="1"/>
</dbReference>
<evidence type="ECO:0000259" key="13">
    <source>
        <dbReference type="PROSITE" id="PS50238"/>
    </source>
</evidence>
<evidence type="ECO:0000256" key="5">
    <source>
        <dbReference type="PROSITE-ProRule" id="PRU00191"/>
    </source>
</evidence>
<dbReference type="SUPFAM" id="SSF55550">
    <property type="entry name" value="SH2 domain"/>
    <property type="match status" value="2"/>
</dbReference>
<dbReference type="Pfam" id="PF00017">
    <property type="entry name" value="SH2"/>
    <property type="match status" value="2"/>
</dbReference>